<dbReference type="InterPro" id="IPR038460">
    <property type="entry name" value="AcetylCoA_hyd_C_sf"/>
</dbReference>
<dbReference type="RefSeq" id="WP_110169480.1">
    <property type="nucleotide sequence ID" value="NZ_CP015136.1"/>
</dbReference>
<dbReference type="EMBL" id="CP015136">
    <property type="protein sequence ID" value="AMY07538.1"/>
    <property type="molecule type" value="Genomic_DNA"/>
</dbReference>
<evidence type="ECO:0000256" key="1">
    <source>
        <dbReference type="ARBA" id="ARBA00009632"/>
    </source>
</evidence>
<reference evidence="5 6" key="1">
    <citation type="journal article" date="2016" name="Genome Announc.">
        <title>First Complete Genome Sequence of a Subdivision 6 Acidobacterium Strain.</title>
        <authorList>
            <person name="Huang S."/>
            <person name="Vieira S."/>
            <person name="Bunk B."/>
            <person name="Riedel T."/>
            <person name="Sproer C."/>
            <person name="Overmann J."/>
        </authorList>
    </citation>
    <scope>NUCLEOTIDE SEQUENCE [LARGE SCALE GENOMIC DNA]</scope>
    <source>
        <strain evidence="6">DSM 100886 HEG_-6_39</strain>
    </source>
</reference>
<dbReference type="InterPro" id="IPR037171">
    <property type="entry name" value="NagB/RpiA_transferase-like"/>
</dbReference>
<dbReference type="InterPro" id="IPR026888">
    <property type="entry name" value="AcetylCoA_hyd_C"/>
</dbReference>
<evidence type="ECO:0000256" key="2">
    <source>
        <dbReference type="ARBA" id="ARBA00022679"/>
    </source>
</evidence>
<keyword evidence="2 5" id="KW-0808">Transferase</keyword>
<dbReference type="Pfam" id="PF13336">
    <property type="entry name" value="AcetylCoA_hyd_C"/>
    <property type="match status" value="1"/>
</dbReference>
<dbReference type="STRING" id="1855912.LuPra_00711"/>
<dbReference type="Gene3D" id="3.40.1080.10">
    <property type="entry name" value="Glutaconate Coenzyme A-transferase"/>
    <property type="match status" value="1"/>
</dbReference>
<gene>
    <name evidence="5" type="primary">cat1</name>
    <name evidence="5" type="ORF">LuPra_00711</name>
</gene>
<sequence length="428" mass="45794">MTSEWSARAVSPDEAVTAIRSGMRVFVHGAAATPTTLLEALARRTDLEGVTVYHLHTAGPAPFAEPDKAGQFRSVSLFTGAPLRGPIDEGRADFVPIFLSDIPGLFFSGRVKLDAALLSVSVPDRHGLCTLGTSVDAARAAADTAPLLIAEVNTRMPRTRGNVVVPVKRLDAFIANDRPLHEHQGAPETAIEAAIGELIADLVEDGSTLQMGIGGIPDAVLRRLGNKLELGVHTEMFSDGLIDLQVGGVITNRRKVVHPNRTVTSFVNGTRRLFDFVDDNPQVEFHPCDRTNDTALIRRNPRVVAINSALEIDLTGQVCADSIGYRIFSGIGGQMDFIRGAALSAGGKPIIALPATAAKGQVSRIVSALKPGAGVVTTRGHVHWIVTEYGAVNLHGASIRERGEMLISIAHPDFRAELRRQLADIRHV</sequence>
<dbReference type="AlphaFoldDB" id="A0A143PHI0"/>
<dbReference type="PANTHER" id="PTHR21432">
    <property type="entry name" value="ACETYL-COA HYDROLASE-RELATED"/>
    <property type="match status" value="1"/>
</dbReference>
<dbReference type="EC" id="2.8.3.-" evidence="5"/>
<feature type="domain" description="Acetyl-CoA hydrolase/transferase C-terminal" evidence="4">
    <location>
        <begin position="269"/>
        <end position="421"/>
    </location>
</feature>
<dbReference type="GO" id="GO:0006083">
    <property type="term" value="P:acetate metabolic process"/>
    <property type="evidence" value="ECO:0007669"/>
    <property type="project" value="InterPro"/>
</dbReference>
<dbReference type="SUPFAM" id="SSF100950">
    <property type="entry name" value="NagB/RpiA/CoA transferase-like"/>
    <property type="match status" value="2"/>
</dbReference>
<accession>A0A143PHI0</accession>
<dbReference type="PATRIC" id="fig|1813736.3.peg.746"/>
<organism evidence="5 6">
    <name type="scientific">Luteitalea pratensis</name>
    <dbReference type="NCBI Taxonomy" id="1855912"/>
    <lineage>
        <taxon>Bacteria</taxon>
        <taxon>Pseudomonadati</taxon>
        <taxon>Acidobacteriota</taxon>
        <taxon>Vicinamibacteria</taxon>
        <taxon>Vicinamibacterales</taxon>
        <taxon>Vicinamibacteraceae</taxon>
        <taxon>Luteitalea</taxon>
    </lineage>
</organism>
<reference evidence="6" key="2">
    <citation type="submission" date="2016-04" db="EMBL/GenBank/DDBJ databases">
        <title>First Complete Genome Sequence of a Subdivision 6 Acidobacterium.</title>
        <authorList>
            <person name="Huang S."/>
            <person name="Vieira S."/>
            <person name="Bunk B."/>
            <person name="Riedel T."/>
            <person name="Sproeer C."/>
            <person name="Overmann J."/>
        </authorList>
    </citation>
    <scope>NUCLEOTIDE SEQUENCE [LARGE SCALE GENOMIC DNA]</scope>
    <source>
        <strain evidence="6">DSM 100886 HEG_-6_39</strain>
    </source>
</reference>
<dbReference type="Proteomes" id="UP000076079">
    <property type="component" value="Chromosome"/>
</dbReference>
<dbReference type="PANTHER" id="PTHR21432:SF20">
    <property type="entry name" value="ACETYL-COA HYDROLASE"/>
    <property type="match status" value="1"/>
</dbReference>
<name>A0A143PHI0_LUTPR</name>
<dbReference type="KEGG" id="abac:LuPra_00711"/>
<keyword evidence="6" id="KW-1185">Reference proteome</keyword>
<dbReference type="Gene3D" id="3.40.1080.20">
    <property type="entry name" value="Acetyl-CoA hydrolase/transferase C-terminal domain"/>
    <property type="match status" value="1"/>
</dbReference>
<dbReference type="OrthoDB" id="9801795at2"/>
<dbReference type="Pfam" id="PF02550">
    <property type="entry name" value="AcetylCoA_hydro"/>
    <property type="match status" value="1"/>
</dbReference>
<evidence type="ECO:0000259" key="3">
    <source>
        <dbReference type="Pfam" id="PF02550"/>
    </source>
</evidence>
<dbReference type="InterPro" id="IPR046433">
    <property type="entry name" value="ActCoA_hydro"/>
</dbReference>
<proteinExistence type="inferred from homology"/>
<feature type="domain" description="Acetyl-CoA hydrolase/transferase N-terminal" evidence="3">
    <location>
        <begin position="2"/>
        <end position="177"/>
    </location>
</feature>
<protein>
    <submittedName>
        <fullName evidence="5">Succinyl-CoA:coenzyme A transferase</fullName>
        <ecNumber evidence="5">2.8.3.-</ecNumber>
    </submittedName>
</protein>
<dbReference type="Gene3D" id="3.30.750.70">
    <property type="entry name" value="4-hydroxybutyrate coenzyme like domains"/>
    <property type="match status" value="1"/>
</dbReference>
<dbReference type="GO" id="GO:0008775">
    <property type="term" value="F:acetate CoA-transferase activity"/>
    <property type="evidence" value="ECO:0007669"/>
    <property type="project" value="InterPro"/>
</dbReference>
<evidence type="ECO:0000259" key="4">
    <source>
        <dbReference type="Pfam" id="PF13336"/>
    </source>
</evidence>
<dbReference type="InterPro" id="IPR003702">
    <property type="entry name" value="ActCoA_hydro_N"/>
</dbReference>
<evidence type="ECO:0000313" key="5">
    <source>
        <dbReference type="EMBL" id="AMY07538.1"/>
    </source>
</evidence>
<evidence type="ECO:0000313" key="6">
    <source>
        <dbReference type="Proteomes" id="UP000076079"/>
    </source>
</evidence>
<comment type="similarity">
    <text evidence="1">Belongs to the acetyl-CoA hydrolase/transferase family.</text>
</comment>